<feature type="binding site" evidence="7">
    <location>
        <position position="135"/>
    </location>
    <ligand>
        <name>glyoxylate</name>
        <dbReference type="ChEBI" id="CHEBI:36655"/>
    </ligand>
</feature>
<evidence type="ECO:0000256" key="1">
    <source>
        <dbReference type="ARBA" id="ARBA00001917"/>
    </source>
</evidence>
<feature type="binding site" evidence="7">
    <location>
        <position position="170"/>
    </location>
    <ligand>
        <name>glyoxylate</name>
        <dbReference type="ChEBI" id="CHEBI:36655"/>
    </ligand>
</feature>
<dbReference type="NCBIfam" id="TIGR03966">
    <property type="entry name" value="actino_HemFlav"/>
    <property type="match status" value="1"/>
</dbReference>
<organism evidence="9 10">
    <name type="scientific">Gordonia insulae</name>
    <dbReference type="NCBI Taxonomy" id="2420509"/>
    <lineage>
        <taxon>Bacteria</taxon>
        <taxon>Bacillati</taxon>
        <taxon>Actinomycetota</taxon>
        <taxon>Actinomycetes</taxon>
        <taxon>Mycobacteriales</taxon>
        <taxon>Gordoniaceae</taxon>
        <taxon>Gordonia</taxon>
    </lineage>
</organism>
<dbReference type="PANTHER" id="PTHR10578:SF107">
    <property type="entry name" value="2-HYDROXYACID OXIDASE 1"/>
    <property type="match status" value="1"/>
</dbReference>
<feature type="binding site" evidence="7">
    <location>
        <begin position="339"/>
        <end position="340"/>
    </location>
    <ligand>
        <name>FMN</name>
        <dbReference type="ChEBI" id="CHEBI:58210"/>
    </ligand>
</feature>
<gene>
    <name evidence="9" type="primary">mftD</name>
    <name evidence="9" type="ORF">D7316_04927</name>
</gene>
<feature type="binding site" evidence="7">
    <location>
        <position position="161"/>
    </location>
    <ligand>
        <name>FMN</name>
        <dbReference type="ChEBI" id="CHEBI:58210"/>
    </ligand>
</feature>
<evidence type="ECO:0000256" key="4">
    <source>
        <dbReference type="ARBA" id="ARBA00023002"/>
    </source>
</evidence>
<keyword evidence="3 7" id="KW-0288">FMN</keyword>
<comment type="similarity">
    <text evidence="5">Belongs to the FMN-dependent alpha-hydroxy acid dehydrogenase family.</text>
</comment>
<dbReference type="InterPro" id="IPR013785">
    <property type="entry name" value="Aldolase_TIM"/>
</dbReference>
<dbReference type="InterPro" id="IPR037396">
    <property type="entry name" value="FMN_HAD"/>
</dbReference>
<proteinExistence type="inferred from homology"/>
<evidence type="ECO:0000256" key="3">
    <source>
        <dbReference type="ARBA" id="ARBA00022643"/>
    </source>
</evidence>
<dbReference type="SUPFAM" id="SSF51395">
    <property type="entry name" value="FMN-linked oxidoreductases"/>
    <property type="match status" value="1"/>
</dbReference>
<dbReference type="EMBL" id="CP033972">
    <property type="protein sequence ID" value="AZG48310.1"/>
    <property type="molecule type" value="Genomic_DNA"/>
</dbReference>
<evidence type="ECO:0000313" key="9">
    <source>
        <dbReference type="EMBL" id="AZG48310.1"/>
    </source>
</evidence>
<feature type="binding site" evidence="7">
    <location>
        <position position="113"/>
    </location>
    <ligand>
        <name>FMN</name>
        <dbReference type="ChEBI" id="CHEBI:58210"/>
    </ligand>
</feature>
<evidence type="ECO:0000313" key="10">
    <source>
        <dbReference type="Proteomes" id="UP000271469"/>
    </source>
</evidence>
<accession>A0A3G8JVU9</accession>
<evidence type="ECO:0000256" key="7">
    <source>
        <dbReference type="PIRSR" id="PIRSR000138-2"/>
    </source>
</evidence>
<keyword evidence="2 7" id="KW-0285">Flavoprotein</keyword>
<feature type="domain" description="FMN hydroxy acid dehydrogenase" evidence="8">
    <location>
        <begin position="6"/>
        <end position="390"/>
    </location>
</feature>
<dbReference type="RefSeq" id="WP_124710538.1">
    <property type="nucleotide sequence ID" value="NZ_CP033972.1"/>
</dbReference>
<evidence type="ECO:0000259" key="8">
    <source>
        <dbReference type="PROSITE" id="PS51349"/>
    </source>
</evidence>
<dbReference type="KEGG" id="gom:D7316_04927"/>
<feature type="binding site" evidence="7">
    <location>
        <position position="285"/>
    </location>
    <ligand>
        <name>glyoxylate</name>
        <dbReference type="ChEBI" id="CHEBI:36655"/>
    </ligand>
</feature>
<dbReference type="OrthoDB" id="9770452at2"/>
<feature type="active site" description="Proton acceptor" evidence="6">
    <location>
        <position position="285"/>
    </location>
</feature>
<protein>
    <submittedName>
        <fullName evidence="9">Mycofactocin system heme/flavin oxidoreductase MftD</fullName>
        <ecNumber evidence="9">1.-.-.-</ecNumber>
    </submittedName>
</protein>
<sequence length="398" mass="42891">MANPWAKNPWFETVHEAQRRAKKRLPKSVYSSLVAGTQAGITLKDNTDAFSELGFAPVVVGSQADREFSTTVMGQEISFPVMISPTGVQAVDPDGEVAVARAAAARGTAMGLSSFASHPIEEVTAVNDKVFFQIYWLGTRDEILARAHRAKEAGAKGLIVTTDWVFNVGRDWGSPEIPEKVDFQALLKLAPEIAVKPRYALDWIRGGKVEIPDLTAPNLVHKGEQGPTFFGAYGQWMGTPPPTWDDLQWLREQWDGPFMVKGITRLDDAKRAVDIGASAISVSNHGGNNLDGTPATIRLLGPIAREVGGQVDVLLDGGIRRGSDVAKALALGARAVMIGRAYLWGLGANGQAGVENVLDLMRMGLDGVVMGLGHKSVHDLSRDDLIIPDDFERTFGDG</sequence>
<dbReference type="AlphaFoldDB" id="A0A3G8JVU9"/>
<keyword evidence="10" id="KW-1185">Reference proteome</keyword>
<dbReference type="Pfam" id="PF01070">
    <property type="entry name" value="FMN_dh"/>
    <property type="match status" value="1"/>
</dbReference>
<reference evidence="9 10" key="1">
    <citation type="submission" date="2018-11" db="EMBL/GenBank/DDBJ databases">
        <title>Gordonia insulae sp. nov., isolated from an island soil.</title>
        <authorList>
            <person name="Kim Y.S."/>
            <person name="Kim S.B."/>
        </authorList>
    </citation>
    <scope>NUCLEOTIDE SEQUENCE [LARGE SCALE GENOMIC DNA]</scope>
    <source>
        <strain evidence="9 10">MMS17-SY073</strain>
    </source>
</reference>
<evidence type="ECO:0000256" key="5">
    <source>
        <dbReference type="ARBA" id="ARBA00024042"/>
    </source>
</evidence>
<evidence type="ECO:0000256" key="6">
    <source>
        <dbReference type="PIRSR" id="PIRSR000138-1"/>
    </source>
</evidence>
<dbReference type="InterPro" id="IPR000262">
    <property type="entry name" value="FMN-dep_DH"/>
</dbReference>
<feature type="binding site" evidence="7">
    <location>
        <position position="133"/>
    </location>
    <ligand>
        <name>FMN</name>
        <dbReference type="ChEBI" id="CHEBI:58210"/>
    </ligand>
</feature>
<dbReference type="InterPro" id="IPR012133">
    <property type="entry name" value="Alpha-hydoxy_acid_DH_FMN"/>
</dbReference>
<evidence type="ECO:0000256" key="2">
    <source>
        <dbReference type="ARBA" id="ARBA00022630"/>
    </source>
</evidence>
<dbReference type="EC" id="1.-.-.-" evidence="9"/>
<dbReference type="PROSITE" id="PS51349">
    <property type="entry name" value="FMN_HYDROXY_ACID_DH_2"/>
    <property type="match status" value="1"/>
</dbReference>
<dbReference type="GO" id="GO:0016491">
    <property type="term" value="F:oxidoreductase activity"/>
    <property type="evidence" value="ECO:0007669"/>
    <property type="project" value="UniProtKB-KW"/>
</dbReference>
<dbReference type="PANTHER" id="PTHR10578">
    <property type="entry name" value="S -2-HYDROXY-ACID OXIDASE-RELATED"/>
    <property type="match status" value="1"/>
</dbReference>
<feature type="binding site" evidence="7">
    <location>
        <position position="283"/>
    </location>
    <ligand>
        <name>FMN</name>
        <dbReference type="ChEBI" id="CHEBI:58210"/>
    </ligand>
</feature>
<dbReference type="InterPro" id="IPR023989">
    <property type="entry name" value="MftD"/>
</dbReference>
<feature type="binding site" evidence="7">
    <location>
        <position position="261"/>
    </location>
    <ligand>
        <name>FMN</name>
        <dbReference type="ChEBI" id="CHEBI:58210"/>
    </ligand>
</feature>
<comment type="cofactor">
    <cofactor evidence="1">
        <name>FMN</name>
        <dbReference type="ChEBI" id="CHEBI:58210"/>
    </cofactor>
</comment>
<dbReference type="CDD" id="cd02809">
    <property type="entry name" value="alpha_hydroxyacid_oxid_FMN"/>
    <property type="match status" value="1"/>
</dbReference>
<dbReference type="GO" id="GO:0010181">
    <property type="term" value="F:FMN binding"/>
    <property type="evidence" value="ECO:0007669"/>
    <property type="project" value="InterPro"/>
</dbReference>
<feature type="binding site" evidence="7">
    <location>
        <begin position="316"/>
        <end position="320"/>
    </location>
    <ligand>
        <name>FMN</name>
        <dbReference type="ChEBI" id="CHEBI:58210"/>
    </ligand>
</feature>
<keyword evidence="4 9" id="KW-0560">Oxidoreductase</keyword>
<dbReference type="Gene3D" id="3.20.20.70">
    <property type="entry name" value="Aldolase class I"/>
    <property type="match status" value="1"/>
</dbReference>
<dbReference type="Proteomes" id="UP000271469">
    <property type="component" value="Chromosome"/>
</dbReference>
<name>A0A3G8JVU9_9ACTN</name>
<feature type="binding site" evidence="7">
    <location>
        <begin position="85"/>
        <end position="87"/>
    </location>
    <ligand>
        <name>FMN</name>
        <dbReference type="ChEBI" id="CHEBI:58210"/>
    </ligand>
</feature>
<dbReference type="PIRSF" id="PIRSF000138">
    <property type="entry name" value="Al-hdrx_acd_dh"/>
    <property type="match status" value="1"/>
</dbReference>